<keyword evidence="2" id="KW-1185">Reference proteome</keyword>
<dbReference type="EMBL" id="CP032627">
    <property type="protein sequence ID" value="AYG01323.1"/>
    <property type="molecule type" value="Genomic_DNA"/>
</dbReference>
<dbReference type="KEGG" id="lact:D7I46_09585"/>
<name>A0A387BC13_9LACT</name>
<dbReference type="RefSeq" id="WP_120772696.1">
    <property type="nucleotide sequence ID" value="NZ_CP032627.1"/>
</dbReference>
<dbReference type="Proteomes" id="UP000269374">
    <property type="component" value="Chromosome"/>
</dbReference>
<sequence>MTFYTKTEVRALIHKDLKKDTLNRWLKKIEEWTLYSFNEEIPTSSNYYVNGQPVKRKVYDETDIKHLQELYHLRVDKRLPLAYAIHKVFLTVEDFEKWKQGKWNREIEWQKLIEKEQ</sequence>
<protein>
    <submittedName>
        <fullName evidence="1">Uncharacterized protein</fullName>
    </submittedName>
</protein>
<evidence type="ECO:0000313" key="1">
    <source>
        <dbReference type="EMBL" id="AYG01323.1"/>
    </source>
</evidence>
<gene>
    <name evidence="1" type="ORF">D7I46_09585</name>
</gene>
<dbReference type="OrthoDB" id="9884824at2"/>
<dbReference type="AlphaFoldDB" id="A0A387BC13"/>
<accession>A0A387BC13</accession>
<proteinExistence type="predicted"/>
<reference evidence="1 2" key="1">
    <citation type="submission" date="2018-09" db="EMBL/GenBank/DDBJ databases">
        <title>Genome sequencing of strain 1JSPR-7.</title>
        <authorList>
            <person name="Heo J."/>
            <person name="Kim S.-J."/>
            <person name="Kwon S.-W."/>
        </authorList>
    </citation>
    <scope>NUCLEOTIDE SEQUENCE [LARGE SCALE GENOMIC DNA]</scope>
    <source>
        <strain evidence="1 2">1JSPR-7</strain>
    </source>
</reference>
<organism evidence="1 2">
    <name type="scientific">Lactococcus allomyrinae</name>
    <dbReference type="NCBI Taxonomy" id="2419773"/>
    <lineage>
        <taxon>Bacteria</taxon>
        <taxon>Bacillati</taxon>
        <taxon>Bacillota</taxon>
        <taxon>Bacilli</taxon>
        <taxon>Lactobacillales</taxon>
        <taxon>Streptococcaceae</taxon>
        <taxon>Lactococcus</taxon>
    </lineage>
</organism>
<evidence type="ECO:0000313" key="2">
    <source>
        <dbReference type="Proteomes" id="UP000269374"/>
    </source>
</evidence>